<evidence type="ECO:0000313" key="3">
    <source>
        <dbReference type="Proteomes" id="UP000657372"/>
    </source>
</evidence>
<proteinExistence type="predicted"/>
<feature type="transmembrane region" description="Helical" evidence="1">
    <location>
        <begin position="137"/>
        <end position="155"/>
    </location>
</feature>
<keyword evidence="3" id="KW-1185">Reference proteome</keyword>
<dbReference type="Pfam" id="PF10754">
    <property type="entry name" value="DUF2569"/>
    <property type="match status" value="1"/>
</dbReference>
<gene>
    <name evidence="2" type="ORF">IXC47_16645</name>
</gene>
<feature type="transmembrane region" description="Helical" evidence="1">
    <location>
        <begin position="21"/>
        <end position="38"/>
    </location>
</feature>
<sequence>MSEVASAPAVPAPEPSGIGGWLLLPAIALIISPLRMIYEFHQTFLDLLRPSVWISLLSTKSPNYSPVLATVLGWEILANLALFALTIWLGYLFFRKRKLAPAIFILWIVVSAVLQLADLMLTSLLGLDAQQSNSRSVIELVKSGIGAAIWVPYFLRSVRVKNTFVHHAAKPDY</sequence>
<dbReference type="EMBL" id="JADOEL010000017">
    <property type="protein sequence ID" value="MBF8179313.1"/>
    <property type="molecule type" value="Genomic_DNA"/>
</dbReference>
<organism evidence="2 3">
    <name type="scientific">Herminiimonas contaminans</name>
    <dbReference type="NCBI Taxonomy" id="1111140"/>
    <lineage>
        <taxon>Bacteria</taxon>
        <taxon>Pseudomonadati</taxon>
        <taxon>Pseudomonadota</taxon>
        <taxon>Betaproteobacteria</taxon>
        <taxon>Burkholderiales</taxon>
        <taxon>Oxalobacteraceae</taxon>
        <taxon>Herminiimonas</taxon>
    </lineage>
</organism>
<comment type="caution">
    <text evidence="2">The sequence shown here is derived from an EMBL/GenBank/DDBJ whole genome shotgun (WGS) entry which is preliminary data.</text>
</comment>
<feature type="transmembrane region" description="Helical" evidence="1">
    <location>
        <begin position="67"/>
        <end position="92"/>
    </location>
</feature>
<name>A0ABS0EXR8_9BURK</name>
<evidence type="ECO:0000256" key="1">
    <source>
        <dbReference type="SAM" id="Phobius"/>
    </source>
</evidence>
<dbReference type="Proteomes" id="UP000657372">
    <property type="component" value="Unassembled WGS sequence"/>
</dbReference>
<protein>
    <submittedName>
        <fullName evidence="2">DUF2569 domain-containing protein</fullName>
    </submittedName>
</protein>
<keyword evidence="1" id="KW-1133">Transmembrane helix</keyword>
<reference evidence="2 3" key="1">
    <citation type="submission" date="2020-11" db="EMBL/GenBank/DDBJ databases">
        <title>WGS of Herminiimonas contaminans strain Marseille-Q4544 isolated from planarians Schmidtea mediterranea.</title>
        <authorList>
            <person name="Kangale L."/>
        </authorList>
    </citation>
    <scope>NUCLEOTIDE SEQUENCE [LARGE SCALE GENOMIC DNA]</scope>
    <source>
        <strain evidence="2 3">Marseille-Q4544</strain>
    </source>
</reference>
<dbReference type="RefSeq" id="WP_195876388.1">
    <property type="nucleotide sequence ID" value="NZ_JADOEL010000017.1"/>
</dbReference>
<evidence type="ECO:0000313" key="2">
    <source>
        <dbReference type="EMBL" id="MBF8179313.1"/>
    </source>
</evidence>
<keyword evidence="1" id="KW-0812">Transmembrane</keyword>
<feature type="transmembrane region" description="Helical" evidence="1">
    <location>
        <begin position="99"/>
        <end position="117"/>
    </location>
</feature>
<accession>A0ABS0EXR8</accession>
<dbReference type="InterPro" id="IPR019690">
    <property type="entry name" value="DUF2569"/>
</dbReference>
<keyword evidence="1" id="KW-0472">Membrane</keyword>